<reference evidence="2 3" key="1">
    <citation type="submission" date="2017-05" db="EMBL/GenBank/DDBJ databases">
        <title>Virgibacillus sp. AK90 isolated from a saltern of Kakinada, India.</title>
        <authorList>
            <person name="Gupta V."/>
            <person name="Sidhu C."/>
            <person name="Korpole S."/>
            <person name="Pinnaka A.K."/>
        </authorList>
    </citation>
    <scope>NUCLEOTIDE SEQUENCE [LARGE SCALE GENOMIC DNA]</scope>
    <source>
        <strain evidence="2 3">AK90</strain>
    </source>
</reference>
<organism evidence="2 3">
    <name type="scientific">Virgibacillus dokdonensis</name>
    <dbReference type="NCBI Taxonomy" id="302167"/>
    <lineage>
        <taxon>Bacteria</taxon>
        <taxon>Bacillati</taxon>
        <taxon>Bacillota</taxon>
        <taxon>Bacilli</taxon>
        <taxon>Bacillales</taxon>
        <taxon>Bacillaceae</taxon>
        <taxon>Virgibacillus</taxon>
    </lineage>
</organism>
<keyword evidence="1" id="KW-1133">Transmembrane helix</keyword>
<dbReference type="AlphaFoldDB" id="A0A3E0WLL2"/>
<sequence length="118" mass="13291">MAELKGAIFSMAIFIGFVVPVFLTIGIGSIHQHAFLKVTTEVGELVKEEGGVTHHVQEVVENLEDRGYAITFKNKDGTTISTKQDYGDEIQITYNYTYQDVRGDRTLDAFDTVFINRR</sequence>
<comment type="caution">
    <text evidence="2">The sequence shown here is derived from an EMBL/GenBank/DDBJ whole genome shotgun (WGS) entry which is preliminary data.</text>
</comment>
<feature type="transmembrane region" description="Helical" evidence="1">
    <location>
        <begin position="6"/>
        <end position="27"/>
    </location>
</feature>
<evidence type="ECO:0000313" key="3">
    <source>
        <dbReference type="Proteomes" id="UP000256488"/>
    </source>
</evidence>
<accession>A0A3E0WLL2</accession>
<proteinExistence type="predicted"/>
<gene>
    <name evidence="2" type="ORF">CAI16_13425</name>
</gene>
<dbReference type="EMBL" id="NFZX01000030">
    <property type="protein sequence ID" value="RFA33850.1"/>
    <property type="molecule type" value="Genomic_DNA"/>
</dbReference>
<name>A0A3E0WLL2_9BACI</name>
<keyword evidence="1" id="KW-0812">Transmembrane</keyword>
<dbReference type="Proteomes" id="UP000256488">
    <property type="component" value="Unassembled WGS sequence"/>
</dbReference>
<evidence type="ECO:0000313" key="2">
    <source>
        <dbReference type="EMBL" id="RFA33850.1"/>
    </source>
</evidence>
<keyword evidence="1" id="KW-0472">Membrane</keyword>
<dbReference type="RefSeq" id="WP_116278804.1">
    <property type="nucleotide sequence ID" value="NZ_NFZX01000030.1"/>
</dbReference>
<evidence type="ECO:0000256" key="1">
    <source>
        <dbReference type="SAM" id="Phobius"/>
    </source>
</evidence>
<protein>
    <submittedName>
        <fullName evidence="2">Uncharacterized protein</fullName>
    </submittedName>
</protein>